<comment type="caution">
    <text evidence="3">The sequence shown here is derived from an EMBL/GenBank/DDBJ whole genome shotgun (WGS) entry which is preliminary data.</text>
</comment>
<protein>
    <submittedName>
        <fullName evidence="3">Wdr64 protein</fullName>
    </submittedName>
</protein>
<proteinExistence type="predicted"/>
<keyword evidence="1" id="KW-0812">Transmembrane</keyword>
<feature type="signal peptide" evidence="2">
    <location>
        <begin position="1"/>
        <end position="18"/>
    </location>
</feature>
<organism evidence="3 4">
    <name type="scientific">Symbiodinium necroappetens</name>
    <dbReference type="NCBI Taxonomy" id="1628268"/>
    <lineage>
        <taxon>Eukaryota</taxon>
        <taxon>Sar</taxon>
        <taxon>Alveolata</taxon>
        <taxon>Dinophyceae</taxon>
        <taxon>Suessiales</taxon>
        <taxon>Symbiodiniaceae</taxon>
        <taxon>Symbiodinium</taxon>
    </lineage>
</organism>
<sequence length="74" mass="8116">MALFRMLLTAVAWQLASAALLAQEPVKPTSFVNTPDYKASDTLRVQLWVLGIVCTTGLVGSVWWMFKTTPGQTS</sequence>
<evidence type="ECO:0000256" key="1">
    <source>
        <dbReference type="SAM" id="Phobius"/>
    </source>
</evidence>
<keyword evidence="1" id="KW-0472">Membrane</keyword>
<keyword evidence="2" id="KW-0732">Signal</keyword>
<dbReference type="OrthoDB" id="10450368at2759"/>
<reference evidence="3" key="1">
    <citation type="submission" date="2021-02" db="EMBL/GenBank/DDBJ databases">
        <authorList>
            <person name="Dougan E. K."/>
            <person name="Rhodes N."/>
            <person name="Thang M."/>
            <person name="Chan C."/>
        </authorList>
    </citation>
    <scope>NUCLEOTIDE SEQUENCE</scope>
</reference>
<dbReference type="AlphaFoldDB" id="A0A812LKR7"/>
<dbReference type="EMBL" id="CAJNJA010009287">
    <property type="protein sequence ID" value="CAE7245190.1"/>
    <property type="molecule type" value="Genomic_DNA"/>
</dbReference>
<name>A0A812LKR7_9DINO</name>
<keyword evidence="4" id="KW-1185">Reference proteome</keyword>
<feature type="chain" id="PRO_5033007547" evidence="2">
    <location>
        <begin position="19"/>
        <end position="74"/>
    </location>
</feature>
<accession>A0A812LKR7</accession>
<gene>
    <name evidence="3" type="primary">Wdr64</name>
    <name evidence="3" type="ORF">SNEC2469_LOCUS4726</name>
</gene>
<keyword evidence="1" id="KW-1133">Transmembrane helix</keyword>
<dbReference type="Proteomes" id="UP000601435">
    <property type="component" value="Unassembled WGS sequence"/>
</dbReference>
<evidence type="ECO:0000256" key="2">
    <source>
        <dbReference type="SAM" id="SignalP"/>
    </source>
</evidence>
<evidence type="ECO:0000313" key="4">
    <source>
        <dbReference type="Proteomes" id="UP000601435"/>
    </source>
</evidence>
<evidence type="ECO:0000313" key="3">
    <source>
        <dbReference type="EMBL" id="CAE7245190.1"/>
    </source>
</evidence>
<feature type="transmembrane region" description="Helical" evidence="1">
    <location>
        <begin position="46"/>
        <end position="66"/>
    </location>
</feature>